<dbReference type="GO" id="GO:0046872">
    <property type="term" value="F:metal ion binding"/>
    <property type="evidence" value="ECO:0007669"/>
    <property type="project" value="UniProtKB-KW"/>
</dbReference>
<dbReference type="InterPro" id="IPR024932">
    <property type="entry name" value="ApbE"/>
</dbReference>
<keyword evidence="6" id="KW-0479">Metal-binding</keyword>
<dbReference type="PANTHER" id="PTHR30040:SF2">
    <property type="entry name" value="FAD:PROTEIN FMN TRANSFERASE"/>
    <property type="match status" value="1"/>
</dbReference>
<gene>
    <name evidence="12" type="ORF">AMP9_3944</name>
</gene>
<protein>
    <recommendedName>
        <fullName evidence="3">FAD:protein FMN transferase</fullName>
        <ecNumber evidence="2">2.7.1.180</ecNumber>
    </recommendedName>
    <alternativeName>
        <fullName evidence="9">Flavin transferase</fullName>
    </alternativeName>
</protein>
<dbReference type="EMBL" id="CAADHY010000015">
    <property type="protein sequence ID" value="VFR21312.1"/>
    <property type="molecule type" value="Genomic_DNA"/>
</dbReference>
<dbReference type="AlphaFoldDB" id="A0A484P5R6"/>
<evidence type="ECO:0000256" key="4">
    <source>
        <dbReference type="ARBA" id="ARBA00022630"/>
    </source>
</evidence>
<sequence length="483" mass="52011">MKPISTLLLAIFVTLCTLLGAAARAAELHRDDVLGTSLDLRIDAPADQAMAAERAVLAEIARLDVVLSRWREDSELSRFNASVEPQDLSRDLRTVLGLCEEWRARTEGLFSCCMGALAQRWQQAQESGLLPTREELRVLASAAAAAEVSLDDSRPVARPQAVLFDVDALAKGYIIDRALAAARAAAPAATAISLDIGGDAHYWQSSGAGEAWQVGVADARAPRDNQPALATVALRSQAIASSGHATRGYTVGRRHYSHILDPWSGWPMQFAPSATVVAADATSADALATALSVMPIRSGLELADAMPEVAALILSDTGTAFSSQRWPALLAAEAGQTVVPEQLVMDYEVPRLVSDRYHAPYLALWIAHQDGSPVRQLLVLGERSRYLQDLPQWWRRYGRDDLPAIQGIARPTRMPGRYSVAWDGRDDRGQALPPGPYRVQVEAARQGGGHEFLSVPIDTGQGRGLPTQAQGSSEIGALQISRP</sequence>
<evidence type="ECO:0000256" key="10">
    <source>
        <dbReference type="ARBA" id="ARBA00048540"/>
    </source>
</evidence>
<dbReference type="InterPro" id="IPR014469">
    <property type="entry name" value="DUF2271"/>
</dbReference>
<evidence type="ECO:0000256" key="8">
    <source>
        <dbReference type="ARBA" id="ARBA00022842"/>
    </source>
</evidence>
<evidence type="ECO:0000256" key="1">
    <source>
        <dbReference type="ARBA" id="ARBA00001946"/>
    </source>
</evidence>
<comment type="cofactor">
    <cofactor evidence="1">
        <name>Mg(2+)</name>
        <dbReference type="ChEBI" id="CHEBI:18420"/>
    </cofactor>
</comment>
<dbReference type="EC" id="2.7.1.180" evidence="2"/>
<proteinExistence type="predicted"/>
<organism evidence="12">
    <name type="scientific">plant metagenome</name>
    <dbReference type="NCBI Taxonomy" id="1297885"/>
    <lineage>
        <taxon>unclassified sequences</taxon>
        <taxon>metagenomes</taxon>
        <taxon>organismal metagenomes</taxon>
    </lineage>
</organism>
<feature type="region of interest" description="Disordered" evidence="11">
    <location>
        <begin position="458"/>
        <end position="483"/>
    </location>
</feature>
<dbReference type="InterPro" id="IPR003374">
    <property type="entry name" value="ApbE-like_sf"/>
</dbReference>
<evidence type="ECO:0000313" key="12">
    <source>
        <dbReference type="EMBL" id="VFR21312.1"/>
    </source>
</evidence>
<dbReference type="PANTHER" id="PTHR30040">
    <property type="entry name" value="THIAMINE BIOSYNTHESIS LIPOPROTEIN APBE"/>
    <property type="match status" value="1"/>
</dbReference>
<reference evidence="12" key="1">
    <citation type="submission" date="2019-03" db="EMBL/GenBank/DDBJ databases">
        <authorList>
            <person name="Danneels B."/>
        </authorList>
    </citation>
    <scope>NUCLEOTIDE SEQUENCE</scope>
</reference>
<keyword evidence="5" id="KW-0808">Transferase</keyword>
<evidence type="ECO:0000256" key="2">
    <source>
        <dbReference type="ARBA" id="ARBA00011955"/>
    </source>
</evidence>
<dbReference type="Pfam" id="PF10029">
    <property type="entry name" value="DUF2271"/>
    <property type="match status" value="1"/>
</dbReference>
<keyword evidence="7" id="KW-0274">FAD</keyword>
<evidence type="ECO:0000256" key="5">
    <source>
        <dbReference type="ARBA" id="ARBA00022679"/>
    </source>
</evidence>
<evidence type="ECO:0000256" key="9">
    <source>
        <dbReference type="ARBA" id="ARBA00031306"/>
    </source>
</evidence>
<dbReference type="Pfam" id="PF02424">
    <property type="entry name" value="ApbE"/>
    <property type="match status" value="1"/>
</dbReference>
<comment type="catalytic activity">
    <reaction evidence="10">
        <text>L-threonyl-[protein] + FAD = FMN-L-threonyl-[protein] + AMP + H(+)</text>
        <dbReference type="Rhea" id="RHEA:36847"/>
        <dbReference type="Rhea" id="RHEA-COMP:11060"/>
        <dbReference type="Rhea" id="RHEA-COMP:11061"/>
        <dbReference type="ChEBI" id="CHEBI:15378"/>
        <dbReference type="ChEBI" id="CHEBI:30013"/>
        <dbReference type="ChEBI" id="CHEBI:57692"/>
        <dbReference type="ChEBI" id="CHEBI:74257"/>
        <dbReference type="ChEBI" id="CHEBI:456215"/>
        <dbReference type="EC" id="2.7.1.180"/>
    </reaction>
</comment>
<name>A0A484P5R6_9ZZZZ</name>
<accession>A0A484P5R6</accession>
<evidence type="ECO:0000256" key="11">
    <source>
        <dbReference type="SAM" id="MobiDB-lite"/>
    </source>
</evidence>
<dbReference type="Gene3D" id="3.10.520.10">
    <property type="entry name" value="ApbE-like domains"/>
    <property type="match status" value="1"/>
</dbReference>
<dbReference type="Gene3D" id="2.60.40.4070">
    <property type="match status" value="1"/>
</dbReference>
<dbReference type="GO" id="GO:0016740">
    <property type="term" value="F:transferase activity"/>
    <property type="evidence" value="ECO:0007669"/>
    <property type="project" value="UniProtKB-KW"/>
</dbReference>
<keyword evidence="8" id="KW-0460">Magnesium</keyword>
<keyword evidence="4" id="KW-0285">Flavoprotein</keyword>
<evidence type="ECO:0000256" key="3">
    <source>
        <dbReference type="ARBA" id="ARBA00016337"/>
    </source>
</evidence>
<keyword evidence="12" id="KW-0449">Lipoprotein</keyword>
<evidence type="ECO:0000256" key="6">
    <source>
        <dbReference type="ARBA" id="ARBA00022723"/>
    </source>
</evidence>
<dbReference type="SUPFAM" id="SSF143631">
    <property type="entry name" value="ApbE-like"/>
    <property type="match status" value="1"/>
</dbReference>
<evidence type="ECO:0000256" key="7">
    <source>
        <dbReference type="ARBA" id="ARBA00022827"/>
    </source>
</evidence>